<dbReference type="RefSeq" id="WP_112130214.1">
    <property type="nucleotide sequence ID" value="NZ_QMBQ01000009.1"/>
</dbReference>
<accession>A0A330GMB1</accession>
<dbReference type="FunFam" id="3.40.50.720:FF:000084">
    <property type="entry name" value="Short-chain dehydrogenase reductase"/>
    <property type="match status" value="1"/>
</dbReference>
<dbReference type="SUPFAM" id="SSF51735">
    <property type="entry name" value="NAD(P)-binding Rossmann-fold domains"/>
    <property type="match status" value="1"/>
</dbReference>
<comment type="similarity">
    <text evidence="1">Belongs to the short-chain dehydrogenases/reductases (SDR) family.</text>
</comment>
<dbReference type="Proteomes" id="UP000251956">
    <property type="component" value="Unassembled WGS sequence"/>
</dbReference>
<name>A0A330GMB1_9HYPH</name>
<dbReference type="AlphaFoldDB" id="A0A330GMB1"/>
<dbReference type="GO" id="GO:0016616">
    <property type="term" value="F:oxidoreductase activity, acting on the CH-OH group of donors, NAD or NADP as acceptor"/>
    <property type="evidence" value="ECO:0007669"/>
    <property type="project" value="TreeGrafter"/>
</dbReference>
<dbReference type="PRINTS" id="PR00081">
    <property type="entry name" value="GDHRDH"/>
</dbReference>
<dbReference type="InterPro" id="IPR002347">
    <property type="entry name" value="SDR_fam"/>
</dbReference>
<dbReference type="PANTHER" id="PTHR42760">
    <property type="entry name" value="SHORT-CHAIN DEHYDROGENASES/REDUCTASES FAMILY MEMBER"/>
    <property type="match status" value="1"/>
</dbReference>
<evidence type="ECO:0000313" key="4">
    <source>
        <dbReference type="Proteomes" id="UP000251956"/>
    </source>
</evidence>
<evidence type="ECO:0000256" key="1">
    <source>
        <dbReference type="ARBA" id="ARBA00006484"/>
    </source>
</evidence>
<evidence type="ECO:0000256" key="2">
    <source>
        <dbReference type="ARBA" id="ARBA00023002"/>
    </source>
</evidence>
<evidence type="ECO:0000313" key="3">
    <source>
        <dbReference type="EMBL" id="RAZ73010.1"/>
    </source>
</evidence>
<dbReference type="PRINTS" id="PR00080">
    <property type="entry name" value="SDRFAMILY"/>
</dbReference>
<keyword evidence="2" id="KW-0560">Oxidoreductase</keyword>
<sequence length="257" mass="27219">MNYLDRFSLAGKRAIVTGGARGIGLEICRALGQAGAAIILADLDEQAAHSAAETLAAEGLEVGYRTIDVTSSADVTALGDELNAERPVDILVNNAGVGPKAEALDTPDEVWSKTMNVNSDAPFWCSRAFGRHMTARGSGSIVNIGSMCGLIVTQPQNNTCYIASKGALHMMTKSLACAWAKFNVRVNAVAPGYIATDMLDRFKTDNAVWYERWIEQTPLGRMGTPQEIASAVLYLASDASSFCTGTILSADGGYTSL</sequence>
<comment type="caution">
    <text evidence="3">The sequence shown here is derived from an EMBL/GenBank/DDBJ whole genome shotgun (WGS) entry which is preliminary data.</text>
</comment>
<dbReference type="NCBIfam" id="NF005559">
    <property type="entry name" value="PRK07231.1"/>
    <property type="match status" value="1"/>
</dbReference>
<gene>
    <name evidence="3" type="ORF">DPM35_26905</name>
</gene>
<protein>
    <submittedName>
        <fullName evidence="3">Short-chain dehydrogenase</fullName>
    </submittedName>
</protein>
<organism evidence="3 4">
    <name type="scientific">Mesorhizobium atlanticum</name>
    <dbReference type="NCBI Taxonomy" id="2233532"/>
    <lineage>
        <taxon>Bacteria</taxon>
        <taxon>Pseudomonadati</taxon>
        <taxon>Pseudomonadota</taxon>
        <taxon>Alphaproteobacteria</taxon>
        <taxon>Hyphomicrobiales</taxon>
        <taxon>Phyllobacteriaceae</taxon>
        <taxon>Mesorhizobium</taxon>
    </lineage>
</organism>
<dbReference type="Pfam" id="PF13561">
    <property type="entry name" value="adh_short_C2"/>
    <property type="match status" value="1"/>
</dbReference>
<reference evidence="4" key="1">
    <citation type="submission" date="2018-06" db="EMBL/GenBank/DDBJ databases">
        <authorList>
            <person name="Helene L.C."/>
            <person name="Dall'Agnol R."/>
            <person name="Delamuta J.R."/>
            <person name="Hungria M."/>
        </authorList>
    </citation>
    <scope>NUCLEOTIDE SEQUENCE [LARGE SCALE GENOMIC DNA]</scope>
    <source>
        <strain evidence="4">CNPSo 3140</strain>
    </source>
</reference>
<reference evidence="3 4" key="2">
    <citation type="submission" date="2018-07" db="EMBL/GenBank/DDBJ databases">
        <title>Diversity of Mesorhizobium strains in Brazil.</title>
        <authorList>
            <person name="Helene L.C.F."/>
            <person name="Dall'Agnol R."/>
            <person name="Delamuta J.R.M."/>
            <person name="Hungria M."/>
        </authorList>
    </citation>
    <scope>NUCLEOTIDE SEQUENCE [LARGE SCALE GENOMIC DNA]</scope>
    <source>
        <strain evidence="3 4">CNPSo 3140</strain>
    </source>
</reference>
<proteinExistence type="inferred from homology"/>
<dbReference type="OrthoDB" id="9805986at2"/>
<keyword evidence="4" id="KW-1185">Reference proteome</keyword>
<dbReference type="PANTHER" id="PTHR42760:SF115">
    <property type="entry name" value="3-OXOACYL-[ACYL-CARRIER-PROTEIN] REDUCTASE FABG"/>
    <property type="match status" value="1"/>
</dbReference>
<dbReference type="Gene3D" id="3.40.50.720">
    <property type="entry name" value="NAD(P)-binding Rossmann-like Domain"/>
    <property type="match status" value="1"/>
</dbReference>
<dbReference type="InterPro" id="IPR036291">
    <property type="entry name" value="NAD(P)-bd_dom_sf"/>
</dbReference>
<dbReference type="EMBL" id="QMBQ01000009">
    <property type="protein sequence ID" value="RAZ73010.1"/>
    <property type="molecule type" value="Genomic_DNA"/>
</dbReference>